<dbReference type="Gene3D" id="3.40.50.10170">
    <property type="match status" value="1"/>
</dbReference>
<evidence type="ECO:0000313" key="4">
    <source>
        <dbReference type="Proteomes" id="UP000295711"/>
    </source>
</evidence>
<keyword evidence="2" id="KW-0446">Lipid-binding</keyword>
<protein>
    <submittedName>
        <fullName evidence="3">DegV family protein with EDD domain</fullName>
    </submittedName>
</protein>
<dbReference type="InterPro" id="IPR050270">
    <property type="entry name" value="DegV_domain_contain"/>
</dbReference>
<dbReference type="InterPro" id="IPR043168">
    <property type="entry name" value="DegV_C"/>
</dbReference>
<dbReference type="Pfam" id="PF02645">
    <property type="entry name" value="DegV"/>
    <property type="match status" value="1"/>
</dbReference>
<sequence>MSDLSFMITTDTCCDLPKSYIQEHGLDVVTLYYNMKGVAYGKEIELEVKEFYDMMRGGEMPTTMAANPEELHEMFEKYLKEGKDILHLAFSSELSSSYNNAAVVASELNEQYTENKVIVIDTLSASLGQGLVVHKAVQLRKEGKTIEETAAWVEENKLHFCHQFTVDDLNHLYRGGRVSKLTAVAGTLIHVKPILHVSDEGRLIPIGKVRGRKKSLNALVDNMERTIGSYRDKNDIVFISHGDAPEEAEYVAGLVKERFGIENFLISPVSPTIGAHSGPGTIALFYMGDRR</sequence>
<dbReference type="InterPro" id="IPR003797">
    <property type="entry name" value="DegV"/>
</dbReference>
<dbReference type="RefSeq" id="WP_132091922.1">
    <property type="nucleotide sequence ID" value="NZ_JANKAQ010000009.1"/>
</dbReference>
<accession>A0A4R2LGY6</accession>
<comment type="function">
    <text evidence="1">May bind long-chain fatty acids, such as palmitate, and may play a role in lipid transport or fatty acid metabolism.</text>
</comment>
<dbReference type="AlphaFoldDB" id="A0A4R2LGY6"/>
<evidence type="ECO:0000256" key="2">
    <source>
        <dbReference type="ARBA" id="ARBA00023121"/>
    </source>
</evidence>
<dbReference type="PROSITE" id="PS51482">
    <property type="entry name" value="DEGV"/>
    <property type="match status" value="1"/>
</dbReference>
<gene>
    <name evidence="3" type="ORF">EV212_10818</name>
</gene>
<dbReference type="OrthoDB" id="9780660at2"/>
<comment type="caution">
    <text evidence="3">The sequence shown here is derived from an EMBL/GenBank/DDBJ whole genome shotgun (WGS) entry which is preliminary data.</text>
</comment>
<dbReference type="Proteomes" id="UP000295711">
    <property type="component" value="Unassembled WGS sequence"/>
</dbReference>
<keyword evidence="4" id="KW-1185">Reference proteome</keyword>
<dbReference type="PANTHER" id="PTHR33434:SF3">
    <property type="entry name" value="DEGV DOMAIN-CONTAINING PROTEIN YITS"/>
    <property type="match status" value="1"/>
</dbReference>
<reference evidence="3 4" key="1">
    <citation type="submission" date="2019-03" db="EMBL/GenBank/DDBJ databases">
        <title>Genomic Encyclopedia of Type Strains, Phase IV (KMG-IV): sequencing the most valuable type-strain genomes for metagenomic binning, comparative biology and taxonomic classification.</title>
        <authorList>
            <person name="Goeker M."/>
        </authorList>
    </citation>
    <scope>NUCLEOTIDE SEQUENCE [LARGE SCALE GENOMIC DNA]</scope>
    <source>
        <strain evidence="3 4">DSM 28559</strain>
    </source>
</reference>
<evidence type="ECO:0000256" key="1">
    <source>
        <dbReference type="ARBA" id="ARBA00003238"/>
    </source>
</evidence>
<dbReference type="PANTHER" id="PTHR33434">
    <property type="entry name" value="DEGV DOMAIN-CONTAINING PROTEIN DR_1986-RELATED"/>
    <property type="match status" value="1"/>
</dbReference>
<proteinExistence type="predicted"/>
<evidence type="ECO:0000313" key="3">
    <source>
        <dbReference type="EMBL" id="TCO84261.1"/>
    </source>
</evidence>
<name>A0A4R2LGY6_9FIRM</name>
<organism evidence="3 4">
    <name type="scientific">Frisingicoccus caecimuris</name>
    <dbReference type="NCBI Taxonomy" id="1796636"/>
    <lineage>
        <taxon>Bacteria</taxon>
        <taxon>Bacillati</taxon>
        <taxon>Bacillota</taxon>
        <taxon>Clostridia</taxon>
        <taxon>Lachnospirales</taxon>
        <taxon>Lachnospiraceae</taxon>
        <taxon>Frisingicoccus</taxon>
    </lineage>
</organism>
<dbReference type="Gene3D" id="3.30.1180.10">
    <property type="match status" value="1"/>
</dbReference>
<dbReference type="EMBL" id="SLXA01000008">
    <property type="protein sequence ID" value="TCO84261.1"/>
    <property type="molecule type" value="Genomic_DNA"/>
</dbReference>
<dbReference type="NCBIfam" id="TIGR00762">
    <property type="entry name" value="DegV"/>
    <property type="match status" value="1"/>
</dbReference>
<dbReference type="GO" id="GO:0008289">
    <property type="term" value="F:lipid binding"/>
    <property type="evidence" value="ECO:0007669"/>
    <property type="project" value="UniProtKB-KW"/>
</dbReference>
<dbReference type="SUPFAM" id="SSF82549">
    <property type="entry name" value="DAK1/DegV-like"/>
    <property type="match status" value="1"/>
</dbReference>